<dbReference type="Pfam" id="PF14815">
    <property type="entry name" value="NUDIX_4"/>
    <property type="match status" value="1"/>
</dbReference>
<evidence type="ECO:0000256" key="13">
    <source>
        <dbReference type="RuleBase" id="RU365096"/>
    </source>
</evidence>
<dbReference type="PANTHER" id="PTHR42944:SF1">
    <property type="entry name" value="ADENINE DNA GLYCOSYLASE"/>
    <property type="match status" value="1"/>
</dbReference>
<evidence type="ECO:0000256" key="7">
    <source>
        <dbReference type="ARBA" id="ARBA00022763"/>
    </source>
</evidence>
<comment type="cofactor">
    <cofactor evidence="13">
        <name>[4Fe-4S] cluster</name>
        <dbReference type="ChEBI" id="CHEBI:49883"/>
    </cofactor>
    <text evidence="13">Binds 1 [4Fe-4S] cluster.</text>
</comment>
<dbReference type="GO" id="GO:0032357">
    <property type="term" value="F:oxidized purine DNA binding"/>
    <property type="evidence" value="ECO:0007669"/>
    <property type="project" value="TreeGrafter"/>
</dbReference>
<evidence type="ECO:0000256" key="2">
    <source>
        <dbReference type="ARBA" id="ARBA00008343"/>
    </source>
</evidence>
<dbReference type="SUPFAM" id="SSF48150">
    <property type="entry name" value="DNA-glycosylase"/>
    <property type="match status" value="1"/>
</dbReference>
<evidence type="ECO:0000256" key="1">
    <source>
        <dbReference type="ARBA" id="ARBA00000843"/>
    </source>
</evidence>
<dbReference type="Gene3D" id="1.10.340.30">
    <property type="entry name" value="Hypothetical protein, domain 2"/>
    <property type="match status" value="1"/>
</dbReference>
<dbReference type="EMBL" id="ML986602">
    <property type="protein sequence ID" value="KAF2265961.1"/>
    <property type="molecule type" value="Genomic_DNA"/>
</dbReference>
<evidence type="ECO:0000259" key="14">
    <source>
        <dbReference type="SMART" id="SM00478"/>
    </source>
</evidence>
<dbReference type="CDD" id="cd03431">
    <property type="entry name" value="NUDIX_DNA_Glycosylase_C-MutY"/>
    <property type="match status" value="1"/>
</dbReference>
<dbReference type="GO" id="GO:0006285">
    <property type="term" value="P:base-excision repair, AP site formation"/>
    <property type="evidence" value="ECO:0007669"/>
    <property type="project" value="UniProtKB-ARBA"/>
</dbReference>
<accession>A0A9P4N8Q1</accession>
<dbReference type="InterPro" id="IPR011257">
    <property type="entry name" value="DNA_glycosylase"/>
</dbReference>
<dbReference type="InterPro" id="IPR003651">
    <property type="entry name" value="Endonuclease3_FeS-loop_motif"/>
</dbReference>
<dbReference type="GO" id="GO:0034039">
    <property type="term" value="F:8-oxo-7,8-dihydroguanine DNA N-glycosylase activity"/>
    <property type="evidence" value="ECO:0007669"/>
    <property type="project" value="TreeGrafter"/>
</dbReference>
<evidence type="ECO:0000256" key="10">
    <source>
        <dbReference type="ARBA" id="ARBA00023014"/>
    </source>
</evidence>
<dbReference type="InterPro" id="IPR029119">
    <property type="entry name" value="MutY_C"/>
</dbReference>
<dbReference type="GO" id="GO:0000701">
    <property type="term" value="F:purine-specific mismatch base pair DNA N-glycosylase activity"/>
    <property type="evidence" value="ECO:0007669"/>
    <property type="project" value="UniProtKB-EC"/>
</dbReference>
<dbReference type="EC" id="3.2.2.31" evidence="3 13"/>
<dbReference type="CDD" id="cd00056">
    <property type="entry name" value="ENDO3c"/>
    <property type="match status" value="1"/>
</dbReference>
<evidence type="ECO:0000256" key="4">
    <source>
        <dbReference type="ARBA" id="ARBA00022023"/>
    </source>
</evidence>
<name>A0A9P4N8Q1_9PLEO</name>
<dbReference type="GO" id="GO:0006298">
    <property type="term" value="P:mismatch repair"/>
    <property type="evidence" value="ECO:0007669"/>
    <property type="project" value="TreeGrafter"/>
</dbReference>
<dbReference type="PANTHER" id="PTHR42944">
    <property type="entry name" value="ADENINE DNA GLYCOSYLASE"/>
    <property type="match status" value="1"/>
</dbReference>
<evidence type="ECO:0000313" key="15">
    <source>
        <dbReference type="EMBL" id="KAF2265961.1"/>
    </source>
</evidence>
<keyword evidence="12 13" id="KW-0326">Glycosidase</keyword>
<evidence type="ECO:0000256" key="6">
    <source>
        <dbReference type="ARBA" id="ARBA00022723"/>
    </source>
</evidence>
<keyword evidence="8" id="KW-0378">Hydrolase</keyword>
<dbReference type="SMART" id="SM00525">
    <property type="entry name" value="FES"/>
    <property type="match status" value="1"/>
</dbReference>
<evidence type="ECO:0000256" key="9">
    <source>
        <dbReference type="ARBA" id="ARBA00023004"/>
    </source>
</evidence>
<protein>
    <recommendedName>
        <fullName evidence="4 13">Adenine DNA glycosylase</fullName>
        <ecNumber evidence="3 13">3.2.2.31</ecNumber>
    </recommendedName>
</protein>
<dbReference type="GO" id="GO:0051539">
    <property type="term" value="F:4 iron, 4 sulfur cluster binding"/>
    <property type="evidence" value="ECO:0007669"/>
    <property type="project" value="UniProtKB-UniRule"/>
</dbReference>
<dbReference type="OrthoDB" id="10248838at2759"/>
<dbReference type="GO" id="GO:0005634">
    <property type="term" value="C:nucleus"/>
    <property type="evidence" value="ECO:0007669"/>
    <property type="project" value="TreeGrafter"/>
</dbReference>
<comment type="catalytic activity">
    <reaction evidence="1 13">
        <text>Hydrolyzes free adenine bases from 7,8-dihydro-8-oxoguanine:adenine mismatched double-stranded DNA, leaving an apurinic site.</text>
        <dbReference type="EC" id="3.2.2.31"/>
    </reaction>
</comment>
<keyword evidence="11" id="KW-0234">DNA repair</keyword>
<dbReference type="SMART" id="SM00478">
    <property type="entry name" value="ENDO3c"/>
    <property type="match status" value="1"/>
</dbReference>
<evidence type="ECO:0000313" key="16">
    <source>
        <dbReference type="Proteomes" id="UP000800093"/>
    </source>
</evidence>
<proteinExistence type="inferred from homology"/>
<comment type="similarity">
    <text evidence="2 13">Belongs to the Nth/MutY family.</text>
</comment>
<dbReference type="Gene3D" id="1.10.1670.10">
    <property type="entry name" value="Helix-hairpin-Helix base-excision DNA repair enzymes (C-terminal)"/>
    <property type="match status" value="1"/>
</dbReference>
<dbReference type="InterPro" id="IPR044298">
    <property type="entry name" value="MIG/MutY"/>
</dbReference>
<dbReference type="FunFam" id="1.10.340.30:FF:000002">
    <property type="entry name" value="Adenine DNA glycosylase"/>
    <property type="match status" value="1"/>
</dbReference>
<dbReference type="InterPro" id="IPR015797">
    <property type="entry name" value="NUDIX_hydrolase-like_dom_sf"/>
</dbReference>
<dbReference type="Proteomes" id="UP000800093">
    <property type="component" value="Unassembled WGS sequence"/>
</dbReference>
<feature type="domain" description="HhH-GPD" evidence="14">
    <location>
        <begin position="105"/>
        <end position="268"/>
    </location>
</feature>
<organism evidence="15 16">
    <name type="scientific">Lojkania enalia</name>
    <dbReference type="NCBI Taxonomy" id="147567"/>
    <lineage>
        <taxon>Eukaryota</taxon>
        <taxon>Fungi</taxon>
        <taxon>Dikarya</taxon>
        <taxon>Ascomycota</taxon>
        <taxon>Pezizomycotina</taxon>
        <taxon>Dothideomycetes</taxon>
        <taxon>Pleosporomycetidae</taxon>
        <taxon>Pleosporales</taxon>
        <taxon>Pleosporales incertae sedis</taxon>
        <taxon>Lojkania</taxon>
    </lineage>
</organism>
<comment type="function">
    <text evidence="13">Adenine glycosylase active on G-A mispairs.</text>
</comment>
<dbReference type="SUPFAM" id="SSF55811">
    <property type="entry name" value="Nudix"/>
    <property type="match status" value="1"/>
</dbReference>
<keyword evidence="10" id="KW-0411">Iron-sulfur</keyword>
<reference evidence="16" key="1">
    <citation type="journal article" date="2020" name="Stud. Mycol.">
        <title>101 Dothideomycetes genomes: A test case for predicting lifestyles and emergence of pathogens.</title>
        <authorList>
            <person name="Haridas S."/>
            <person name="Albert R."/>
            <person name="Binder M."/>
            <person name="Bloem J."/>
            <person name="LaButti K."/>
            <person name="Salamov A."/>
            <person name="Andreopoulos B."/>
            <person name="Baker S."/>
            <person name="Barry K."/>
            <person name="Bills G."/>
            <person name="Bluhm B."/>
            <person name="Cannon C."/>
            <person name="Castanera R."/>
            <person name="Culley D."/>
            <person name="Daum C."/>
            <person name="Ezra D."/>
            <person name="Gonzalez J."/>
            <person name="Henrissat B."/>
            <person name="Kuo A."/>
            <person name="Liang C."/>
            <person name="Lipzen A."/>
            <person name="Lutzoni F."/>
            <person name="Magnuson J."/>
            <person name="Mondo S."/>
            <person name="Nolan M."/>
            <person name="Ohm R."/>
            <person name="Pangilinan J."/>
            <person name="Park H.-J."/>
            <person name="Ramirez L."/>
            <person name="Alfaro M."/>
            <person name="Sun H."/>
            <person name="Tritt A."/>
            <person name="Yoshinaga Y."/>
            <person name="Zwiers L.-H."/>
            <person name="Turgeon B."/>
            <person name="Goodwin S."/>
            <person name="Spatafora J."/>
            <person name="Crous P."/>
            <person name="Grigoriev I."/>
        </authorList>
    </citation>
    <scope>NUCLEOTIDE SEQUENCE [LARGE SCALE GENOMIC DNA]</scope>
    <source>
        <strain evidence="16">CBS 304.66</strain>
    </source>
</reference>
<evidence type="ECO:0000256" key="3">
    <source>
        <dbReference type="ARBA" id="ARBA00012045"/>
    </source>
</evidence>
<dbReference type="Pfam" id="PF00730">
    <property type="entry name" value="HhH-GPD"/>
    <property type="match status" value="1"/>
</dbReference>
<dbReference type="Gene3D" id="3.90.79.10">
    <property type="entry name" value="Nucleoside Triphosphate Pyrophosphohydrolase"/>
    <property type="match status" value="1"/>
</dbReference>
<dbReference type="GO" id="GO:0046872">
    <property type="term" value="F:metal ion binding"/>
    <property type="evidence" value="ECO:0007669"/>
    <property type="project" value="UniProtKB-UniRule"/>
</dbReference>
<dbReference type="InterPro" id="IPR023170">
    <property type="entry name" value="HhH_base_excis_C"/>
</dbReference>
<keyword evidence="5" id="KW-0004">4Fe-4S</keyword>
<keyword evidence="7 13" id="KW-0227">DNA damage</keyword>
<keyword evidence="16" id="KW-1185">Reference proteome</keyword>
<gene>
    <name evidence="15" type="ORF">CC78DRAFT_598117</name>
</gene>
<dbReference type="InterPro" id="IPR003265">
    <property type="entry name" value="HhH-GPD_domain"/>
</dbReference>
<dbReference type="GO" id="GO:0035485">
    <property type="term" value="F:adenine/guanine mispair binding"/>
    <property type="evidence" value="ECO:0007669"/>
    <property type="project" value="TreeGrafter"/>
</dbReference>
<dbReference type="AlphaFoldDB" id="A0A9P4N8Q1"/>
<keyword evidence="6" id="KW-0479">Metal-binding</keyword>
<sequence>MPTRRKNAPVVPILDVLPSLGIPEPKKPKINVVPLARVHAASYHWPLLLNDDEACRSLLKWFEDVQEERQMPWRKKWIDYEGLEGGEGKKALARRAYEVWVSEIMLQQTRVSTVIPYFNKWISKWPTIQDLAIADHDEVLSAWKGLGYYSRATRLHQGARAMVERNGGACPIPSGAEQLQQFPGIGKYTAGAISSIAFGEAEPVLDGNLVRVLSRQLGLYVDREDKKSNDFLWRVADRLVKNASGFPKIKRSMVPGQWNQALMELGSTLCTPRPRCDQCPIRRTCQAYAEAKKLLQEERVTSNVPDIEDACSYCEQLNPEDVDLPDNDPINNEARTAKKRKREVKTVRTMSHYFATGMPRGPRLGPSASTDGRENEIAVLGTNGSSKRKTPISQTQSTSLSAYCSLFPKKVAKKRVAEEECVVCIVELRLDGGRSKWLIEQRPAKGLLASLWQFPQCTLPKQHMPSIRKASAKQFVAGLNPGNEDFSARYLCELGSLTHVFSHLKLTMHVHSFKVDADTSLRPEPALSGPLARKWVDTEAMDQETLSTGMRRCWALIRDSLSHSTTP</sequence>
<evidence type="ECO:0000256" key="8">
    <source>
        <dbReference type="ARBA" id="ARBA00022801"/>
    </source>
</evidence>
<evidence type="ECO:0000256" key="11">
    <source>
        <dbReference type="ARBA" id="ARBA00023204"/>
    </source>
</evidence>
<comment type="caution">
    <text evidence="15">The sequence shown here is derived from an EMBL/GenBank/DDBJ whole genome shotgun (WGS) entry which is preliminary data.</text>
</comment>
<evidence type="ECO:0000256" key="5">
    <source>
        <dbReference type="ARBA" id="ARBA00022485"/>
    </source>
</evidence>
<keyword evidence="9 13" id="KW-0408">Iron</keyword>
<evidence type="ECO:0000256" key="12">
    <source>
        <dbReference type="ARBA" id="ARBA00023295"/>
    </source>
</evidence>